<dbReference type="InterPro" id="IPR005238">
    <property type="entry name" value="ComB-like"/>
</dbReference>
<dbReference type="RefSeq" id="WP_101835973.1">
    <property type="nucleotide sequence ID" value="NZ_FZMO01000548.1"/>
</dbReference>
<evidence type="ECO:0000256" key="1">
    <source>
        <dbReference type="ARBA" id="ARBA00021948"/>
    </source>
</evidence>
<dbReference type="EMBL" id="FZMO01000548">
    <property type="protein sequence ID" value="SNQ51802.1"/>
    <property type="molecule type" value="Genomic_DNA"/>
</dbReference>
<accession>A0A2I2L1K5</accession>
<dbReference type="InterPro" id="IPR036702">
    <property type="entry name" value="ComB-like_sf"/>
</dbReference>
<gene>
    <name evidence="2" type="ORF">FRACA_800019</name>
</gene>
<dbReference type="SUPFAM" id="SSF142823">
    <property type="entry name" value="ComB-like"/>
    <property type="match status" value="1"/>
</dbReference>
<name>A0A2I2L1K5_9ACTN</name>
<dbReference type="GO" id="GO:0050532">
    <property type="term" value="F:2-phosphosulfolactate phosphatase activity"/>
    <property type="evidence" value="ECO:0007669"/>
    <property type="project" value="InterPro"/>
</dbReference>
<dbReference type="Proteomes" id="UP000234331">
    <property type="component" value="Unassembled WGS sequence"/>
</dbReference>
<protein>
    <recommendedName>
        <fullName evidence="1">Probable 2-phosphosulfolactate phosphatase</fullName>
    </recommendedName>
</protein>
<keyword evidence="3" id="KW-1185">Reference proteome</keyword>
<dbReference type="GO" id="GO:0000287">
    <property type="term" value="F:magnesium ion binding"/>
    <property type="evidence" value="ECO:0007669"/>
    <property type="project" value="InterPro"/>
</dbReference>
<dbReference type="Pfam" id="PF04029">
    <property type="entry name" value="2-ph_phosp"/>
    <property type="match status" value="1"/>
</dbReference>
<reference evidence="2 3" key="1">
    <citation type="submission" date="2017-06" db="EMBL/GenBank/DDBJ databases">
        <authorList>
            <person name="Kim H.J."/>
            <person name="Triplett B.A."/>
        </authorList>
    </citation>
    <scope>NUCLEOTIDE SEQUENCE [LARGE SCALE GENOMIC DNA]</scope>
    <source>
        <strain evidence="2">FRACA_ARgP5</strain>
    </source>
</reference>
<proteinExistence type="predicted"/>
<keyword evidence="2" id="KW-0378">Hydrolase</keyword>
<evidence type="ECO:0000313" key="2">
    <source>
        <dbReference type="EMBL" id="SNQ51802.1"/>
    </source>
</evidence>
<dbReference type="Gene3D" id="3.90.1560.10">
    <property type="entry name" value="ComB-like"/>
    <property type="match status" value="1"/>
</dbReference>
<dbReference type="OrthoDB" id="8588453at2"/>
<evidence type="ECO:0000313" key="3">
    <source>
        <dbReference type="Proteomes" id="UP000234331"/>
    </source>
</evidence>
<dbReference type="AlphaFoldDB" id="A0A2I2L1K5"/>
<sequence length="306" mass="30565">MGASVVEQRGFPVRFGWGAEDLAVLTPVSDAVVIVDVLSFTSAVSVAVGRGARVWPYRFRDASAAAFAASLGVQLAAPRTAASSPGRWTISPAGLAEIPAGTRFVLPSPNGSALSAAAAVHPSVTVVAGCLRNAAAVGGWLAGLVTANAANAGRTVAVIAAGERWPDAAGRPHAGPLRPAIEDLLGAGAVLARTVERAALSPRRHLSPEARAALAAFRAAAEADPTCDAAVGETCSADAHAVSVDAASSSGGAGLLADLRESVSGRELAAGGWGADVVAAADLDADDVVPVLTDGAYDRLPEWTTN</sequence>
<organism evidence="2 3">
    <name type="scientific">Frankia canadensis</name>
    <dbReference type="NCBI Taxonomy" id="1836972"/>
    <lineage>
        <taxon>Bacteria</taxon>
        <taxon>Bacillati</taxon>
        <taxon>Actinomycetota</taxon>
        <taxon>Actinomycetes</taxon>
        <taxon>Frankiales</taxon>
        <taxon>Frankiaceae</taxon>
        <taxon>Frankia</taxon>
    </lineage>
</organism>